<dbReference type="OrthoDB" id="9990906at2759"/>
<organism evidence="10 11">
    <name type="scientific">Mizuhopecten yessoensis</name>
    <name type="common">Japanese scallop</name>
    <name type="synonym">Patinopecten yessoensis</name>
    <dbReference type="NCBI Taxonomy" id="6573"/>
    <lineage>
        <taxon>Eukaryota</taxon>
        <taxon>Metazoa</taxon>
        <taxon>Spiralia</taxon>
        <taxon>Lophotrochozoa</taxon>
        <taxon>Mollusca</taxon>
        <taxon>Bivalvia</taxon>
        <taxon>Autobranchia</taxon>
        <taxon>Pteriomorphia</taxon>
        <taxon>Pectinida</taxon>
        <taxon>Pectinoidea</taxon>
        <taxon>Pectinidae</taxon>
        <taxon>Mizuhopecten</taxon>
    </lineage>
</organism>
<dbReference type="InterPro" id="IPR017452">
    <property type="entry name" value="GPCR_Rhodpsn_7TM"/>
</dbReference>
<dbReference type="GO" id="GO:0005886">
    <property type="term" value="C:plasma membrane"/>
    <property type="evidence" value="ECO:0007669"/>
    <property type="project" value="TreeGrafter"/>
</dbReference>
<accession>A0A210QFU8</accession>
<dbReference type="InterPro" id="IPR000276">
    <property type="entry name" value="GPCR_Rhodpsn"/>
</dbReference>
<gene>
    <name evidence="10" type="ORF">KP79_PYT19944</name>
</gene>
<keyword evidence="4" id="KW-0297">G-protein coupled receptor</keyword>
<proteinExistence type="predicted"/>
<keyword evidence="5 8" id="KW-0472">Membrane</keyword>
<dbReference type="PANTHER" id="PTHR24243">
    <property type="entry name" value="G-PROTEIN COUPLED RECEPTOR"/>
    <property type="match status" value="1"/>
</dbReference>
<evidence type="ECO:0000256" key="1">
    <source>
        <dbReference type="ARBA" id="ARBA00004141"/>
    </source>
</evidence>
<dbReference type="SUPFAM" id="SSF81321">
    <property type="entry name" value="Family A G protein-coupled receptor-like"/>
    <property type="match status" value="1"/>
</dbReference>
<dbReference type="AlphaFoldDB" id="A0A210QFU8"/>
<comment type="caution">
    <text evidence="10">The sequence shown here is derived from an EMBL/GenBank/DDBJ whole genome shotgun (WGS) entry which is preliminary data.</text>
</comment>
<evidence type="ECO:0000259" key="9">
    <source>
        <dbReference type="PROSITE" id="PS50262"/>
    </source>
</evidence>
<dbReference type="EMBL" id="NEDP02003844">
    <property type="protein sequence ID" value="OWF47620.1"/>
    <property type="molecule type" value="Genomic_DNA"/>
</dbReference>
<keyword evidence="7" id="KW-0807">Transducer</keyword>
<dbReference type="Pfam" id="PF00001">
    <property type="entry name" value="7tm_1"/>
    <property type="match status" value="1"/>
</dbReference>
<evidence type="ECO:0000256" key="4">
    <source>
        <dbReference type="ARBA" id="ARBA00023040"/>
    </source>
</evidence>
<dbReference type="Gene3D" id="1.20.1070.10">
    <property type="entry name" value="Rhodopsin 7-helix transmembrane proteins"/>
    <property type="match status" value="1"/>
</dbReference>
<keyword evidence="6 10" id="KW-0675">Receptor</keyword>
<name>A0A210QFU8_MIZYE</name>
<evidence type="ECO:0000256" key="8">
    <source>
        <dbReference type="SAM" id="Phobius"/>
    </source>
</evidence>
<reference evidence="10 11" key="1">
    <citation type="journal article" date="2017" name="Nat. Ecol. Evol.">
        <title>Scallop genome provides insights into evolution of bilaterian karyotype and development.</title>
        <authorList>
            <person name="Wang S."/>
            <person name="Zhang J."/>
            <person name="Jiao W."/>
            <person name="Li J."/>
            <person name="Xun X."/>
            <person name="Sun Y."/>
            <person name="Guo X."/>
            <person name="Huan P."/>
            <person name="Dong B."/>
            <person name="Zhang L."/>
            <person name="Hu X."/>
            <person name="Sun X."/>
            <person name="Wang J."/>
            <person name="Zhao C."/>
            <person name="Wang Y."/>
            <person name="Wang D."/>
            <person name="Huang X."/>
            <person name="Wang R."/>
            <person name="Lv J."/>
            <person name="Li Y."/>
            <person name="Zhang Z."/>
            <person name="Liu B."/>
            <person name="Lu W."/>
            <person name="Hui Y."/>
            <person name="Liang J."/>
            <person name="Zhou Z."/>
            <person name="Hou R."/>
            <person name="Li X."/>
            <person name="Liu Y."/>
            <person name="Li H."/>
            <person name="Ning X."/>
            <person name="Lin Y."/>
            <person name="Zhao L."/>
            <person name="Xing Q."/>
            <person name="Dou J."/>
            <person name="Li Y."/>
            <person name="Mao J."/>
            <person name="Guo H."/>
            <person name="Dou H."/>
            <person name="Li T."/>
            <person name="Mu C."/>
            <person name="Jiang W."/>
            <person name="Fu Q."/>
            <person name="Fu X."/>
            <person name="Miao Y."/>
            <person name="Liu J."/>
            <person name="Yu Q."/>
            <person name="Li R."/>
            <person name="Liao H."/>
            <person name="Li X."/>
            <person name="Kong Y."/>
            <person name="Jiang Z."/>
            <person name="Chourrout D."/>
            <person name="Li R."/>
            <person name="Bao Z."/>
        </authorList>
    </citation>
    <scope>NUCLEOTIDE SEQUENCE [LARGE SCALE GENOMIC DNA]</scope>
    <source>
        <strain evidence="10 11">PY_sf001</strain>
    </source>
</reference>
<feature type="domain" description="G-protein coupled receptors family 1 profile" evidence="9">
    <location>
        <begin position="50"/>
        <end position="306"/>
    </location>
</feature>
<dbReference type="PANTHER" id="PTHR24243:SF230">
    <property type="entry name" value="G-PROTEIN COUPLED RECEPTORS FAMILY 1 PROFILE DOMAIN-CONTAINING PROTEIN"/>
    <property type="match status" value="1"/>
</dbReference>
<feature type="transmembrane region" description="Helical" evidence="8">
    <location>
        <begin position="194"/>
        <end position="220"/>
    </location>
</feature>
<sequence>MEINYYNNSSQTSAKDYFSLDDSDSLILYQLARVMTIYVQPVICIAGLAGNIISLFIFLSKDLRKTSSNIYLGGLSACGSLFLVALFLVWLEVTGVRLVHEPVWCQSIVFVTYVCSFLTVWFVVCITVENYIFTFHLKKATYFCTVPKAKIIVCSVTAVGIVIYLFVMWASGVVVVKGHTICTESASHPRVTEIFTYIDTIVVLVLPSVILVMLIGAILIKHLWITRSEIRTRLTKKEKSLVKITRVLLAIGINYVVLSAPSYINKIRFIIMTAFTEVRPTITDRCLNQIFQIIFYMTFCANFLFYILWSVNFRRGLKRLFVFNKCCSYTRDCDNGQQRMLRDVT</sequence>
<comment type="subcellular location">
    <subcellularLocation>
        <location evidence="1">Membrane</location>
        <topology evidence="1">Multi-pass membrane protein</topology>
    </subcellularLocation>
</comment>
<evidence type="ECO:0000313" key="10">
    <source>
        <dbReference type="EMBL" id="OWF47620.1"/>
    </source>
</evidence>
<feature type="transmembrane region" description="Helical" evidence="8">
    <location>
        <begin position="241"/>
        <end position="264"/>
    </location>
</feature>
<feature type="transmembrane region" description="Helical" evidence="8">
    <location>
        <begin position="37"/>
        <end position="58"/>
    </location>
</feature>
<feature type="transmembrane region" description="Helical" evidence="8">
    <location>
        <begin position="152"/>
        <end position="174"/>
    </location>
</feature>
<dbReference type="PROSITE" id="PS50262">
    <property type="entry name" value="G_PROTEIN_RECEP_F1_2"/>
    <property type="match status" value="1"/>
</dbReference>
<keyword evidence="2 8" id="KW-0812">Transmembrane</keyword>
<protein>
    <submittedName>
        <fullName evidence="10">Somatostatin receptor type 4</fullName>
    </submittedName>
</protein>
<evidence type="ECO:0000256" key="2">
    <source>
        <dbReference type="ARBA" id="ARBA00022692"/>
    </source>
</evidence>
<evidence type="ECO:0000256" key="3">
    <source>
        <dbReference type="ARBA" id="ARBA00022989"/>
    </source>
</evidence>
<dbReference type="Proteomes" id="UP000242188">
    <property type="component" value="Unassembled WGS sequence"/>
</dbReference>
<keyword evidence="11" id="KW-1185">Reference proteome</keyword>
<feature type="transmembrane region" description="Helical" evidence="8">
    <location>
        <begin position="290"/>
        <end position="309"/>
    </location>
</feature>
<evidence type="ECO:0000256" key="5">
    <source>
        <dbReference type="ARBA" id="ARBA00023136"/>
    </source>
</evidence>
<evidence type="ECO:0000256" key="6">
    <source>
        <dbReference type="ARBA" id="ARBA00023170"/>
    </source>
</evidence>
<evidence type="ECO:0000256" key="7">
    <source>
        <dbReference type="ARBA" id="ARBA00023224"/>
    </source>
</evidence>
<feature type="transmembrane region" description="Helical" evidence="8">
    <location>
        <begin position="70"/>
        <end position="90"/>
    </location>
</feature>
<evidence type="ECO:0000313" key="11">
    <source>
        <dbReference type="Proteomes" id="UP000242188"/>
    </source>
</evidence>
<keyword evidence="3 8" id="KW-1133">Transmembrane helix</keyword>
<feature type="transmembrane region" description="Helical" evidence="8">
    <location>
        <begin position="110"/>
        <end position="132"/>
    </location>
</feature>
<dbReference type="GO" id="GO:0004930">
    <property type="term" value="F:G protein-coupled receptor activity"/>
    <property type="evidence" value="ECO:0007669"/>
    <property type="project" value="UniProtKB-KW"/>
</dbReference>
<dbReference type="PRINTS" id="PR00237">
    <property type="entry name" value="GPCRRHODOPSN"/>
</dbReference>